<dbReference type="Proteomes" id="UP000265566">
    <property type="component" value="Chromosome 3"/>
</dbReference>
<comment type="caution">
    <text evidence="1">The sequence shown here is derived from an EMBL/GenBank/DDBJ whole genome shotgun (WGS) entry which is preliminary data.</text>
</comment>
<name>A0A396IJK0_MEDTR</name>
<gene>
    <name evidence="1" type="ORF">MtrunA17_Chr3g0084391</name>
</gene>
<evidence type="ECO:0000313" key="1">
    <source>
        <dbReference type="EMBL" id="RHN65846.1"/>
    </source>
</evidence>
<organism evidence="1">
    <name type="scientific">Medicago truncatula</name>
    <name type="common">Barrel medic</name>
    <name type="synonym">Medicago tribuloides</name>
    <dbReference type="NCBI Taxonomy" id="3880"/>
    <lineage>
        <taxon>Eukaryota</taxon>
        <taxon>Viridiplantae</taxon>
        <taxon>Streptophyta</taxon>
        <taxon>Embryophyta</taxon>
        <taxon>Tracheophyta</taxon>
        <taxon>Spermatophyta</taxon>
        <taxon>Magnoliopsida</taxon>
        <taxon>eudicotyledons</taxon>
        <taxon>Gunneridae</taxon>
        <taxon>Pentapetalae</taxon>
        <taxon>rosids</taxon>
        <taxon>fabids</taxon>
        <taxon>Fabales</taxon>
        <taxon>Fabaceae</taxon>
        <taxon>Papilionoideae</taxon>
        <taxon>50 kb inversion clade</taxon>
        <taxon>NPAAA clade</taxon>
        <taxon>Hologalegina</taxon>
        <taxon>IRL clade</taxon>
        <taxon>Trifolieae</taxon>
        <taxon>Medicago</taxon>
    </lineage>
</organism>
<dbReference type="EMBL" id="PSQE01000003">
    <property type="protein sequence ID" value="RHN65846.1"/>
    <property type="molecule type" value="Genomic_DNA"/>
</dbReference>
<reference evidence="1" key="1">
    <citation type="journal article" date="2018" name="Nat. Plants">
        <title>Whole-genome landscape of Medicago truncatula symbiotic genes.</title>
        <authorList>
            <person name="Pecrix Y."/>
            <person name="Gamas P."/>
            <person name="Carrere S."/>
        </authorList>
    </citation>
    <scope>NUCLEOTIDE SEQUENCE</scope>
    <source>
        <tissue evidence="1">Leaves</tissue>
    </source>
</reference>
<sequence length="47" mass="5521">MTCLVYALVFVGHIVDKHEYITNSQYFTWNGCTIEHVIHSISNFLIY</sequence>
<dbReference type="AlphaFoldDB" id="A0A396IJK0"/>
<protein>
    <submittedName>
        <fullName evidence="1">Uncharacterized protein</fullName>
    </submittedName>
</protein>
<dbReference type="Gramene" id="rna13738">
    <property type="protein sequence ID" value="RHN65846.1"/>
    <property type="gene ID" value="gene13738"/>
</dbReference>
<accession>A0A396IJK0</accession>
<proteinExistence type="predicted"/>